<comment type="caution">
    <text evidence="2">The sequence shown here is derived from an EMBL/GenBank/DDBJ whole genome shotgun (WGS) entry which is preliminary data.</text>
</comment>
<gene>
    <name evidence="2" type="ORF">ACFQMN_02530</name>
</gene>
<dbReference type="Proteomes" id="UP001596494">
    <property type="component" value="Unassembled WGS sequence"/>
</dbReference>
<sequence>MSLMSITFNQLGMEMGFWTLYPQTDLLIFNSVNIDFGYNPSSGLLFVFMVYFKKWKRWIVYLGFLLFLNGAEMVALSFDKVVYSAPWNVFYTFLTYFFGLIVLDLYYFFLKKSIRKLVDSK</sequence>
<keyword evidence="3" id="KW-1185">Reference proteome</keyword>
<organism evidence="2 3">
    <name type="scientific">Halobacillus campisalis</name>
    <dbReference type="NCBI Taxonomy" id="435909"/>
    <lineage>
        <taxon>Bacteria</taxon>
        <taxon>Bacillati</taxon>
        <taxon>Bacillota</taxon>
        <taxon>Bacilli</taxon>
        <taxon>Bacillales</taxon>
        <taxon>Bacillaceae</taxon>
        <taxon>Halobacillus</taxon>
    </lineage>
</organism>
<evidence type="ECO:0000313" key="2">
    <source>
        <dbReference type="EMBL" id="MFC7319762.1"/>
    </source>
</evidence>
<protein>
    <submittedName>
        <fullName evidence="2">Uncharacterized protein</fullName>
    </submittedName>
</protein>
<keyword evidence="1" id="KW-1133">Transmembrane helix</keyword>
<dbReference type="EMBL" id="JBHTBY010000001">
    <property type="protein sequence ID" value="MFC7319762.1"/>
    <property type="molecule type" value="Genomic_DNA"/>
</dbReference>
<dbReference type="RefSeq" id="WP_289215542.1">
    <property type="nucleotide sequence ID" value="NZ_JAPVRC010000003.1"/>
</dbReference>
<keyword evidence="1" id="KW-0472">Membrane</keyword>
<accession>A0ABW2K0W3</accession>
<evidence type="ECO:0000256" key="1">
    <source>
        <dbReference type="SAM" id="Phobius"/>
    </source>
</evidence>
<feature type="transmembrane region" description="Helical" evidence="1">
    <location>
        <begin position="90"/>
        <end position="110"/>
    </location>
</feature>
<keyword evidence="1" id="KW-0812">Transmembrane</keyword>
<reference evidence="3" key="1">
    <citation type="journal article" date="2019" name="Int. J. Syst. Evol. Microbiol.">
        <title>The Global Catalogue of Microorganisms (GCM) 10K type strain sequencing project: providing services to taxonomists for standard genome sequencing and annotation.</title>
        <authorList>
            <consortium name="The Broad Institute Genomics Platform"/>
            <consortium name="The Broad Institute Genome Sequencing Center for Infectious Disease"/>
            <person name="Wu L."/>
            <person name="Ma J."/>
        </authorList>
    </citation>
    <scope>NUCLEOTIDE SEQUENCE [LARGE SCALE GENOMIC DNA]</scope>
    <source>
        <strain evidence="3">CCUG 73951</strain>
    </source>
</reference>
<evidence type="ECO:0000313" key="3">
    <source>
        <dbReference type="Proteomes" id="UP001596494"/>
    </source>
</evidence>
<feature type="transmembrane region" description="Helical" evidence="1">
    <location>
        <begin position="59"/>
        <end position="78"/>
    </location>
</feature>
<name>A0ABW2K0W3_9BACI</name>
<proteinExistence type="predicted"/>